<gene>
    <name evidence="1" type="ORF">TDIB3V08_LOCUS7062</name>
</gene>
<sequence>MSFLIKSRTFCTMSLLVHTKYNWPFNLCFASVSSAQLLQRNLIRQNTTLTQFHQPDERAEKNVHTR</sequence>
<accession>A0A7R8VLQ7</accession>
<dbReference type="EMBL" id="OA567831">
    <property type="protein sequence ID" value="CAD7200851.1"/>
    <property type="molecule type" value="Genomic_DNA"/>
</dbReference>
<name>A0A7R8VLQ7_TIMDO</name>
<protein>
    <submittedName>
        <fullName evidence="1">Uncharacterized protein</fullName>
    </submittedName>
</protein>
<reference evidence="1" key="1">
    <citation type="submission" date="2020-11" db="EMBL/GenBank/DDBJ databases">
        <authorList>
            <person name="Tran Van P."/>
        </authorList>
    </citation>
    <scope>NUCLEOTIDE SEQUENCE</scope>
</reference>
<evidence type="ECO:0000313" key="1">
    <source>
        <dbReference type="EMBL" id="CAD7200851.1"/>
    </source>
</evidence>
<organism evidence="1">
    <name type="scientific">Timema douglasi</name>
    <name type="common">Walking stick</name>
    <dbReference type="NCBI Taxonomy" id="61478"/>
    <lineage>
        <taxon>Eukaryota</taxon>
        <taxon>Metazoa</taxon>
        <taxon>Ecdysozoa</taxon>
        <taxon>Arthropoda</taxon>
        <taxon>Hexapoda</taxon>
        <taxon>Insecta</taxon>
        <taxon>Pterygota</taxon>
        <taxon>Neoptera</taxon>
        <taxon>Polyneoptera</taxon>
        <taxon>Phasmatodea</taxon>
        <taxon>Timematodea</taxon>
        <taxon>Timematoidea</taxon>
        <taxon>Timematidae</taxon>
        <taxon>Timema</taxon>
    </lineage>
</organism>
<proteinExistence type="predicted"/>
<dbReference type="AlphaFoldDB" id="A0A7R8VLQ7"/>